<evidence type="ECO:0000259" key="1">
    <source>
        <dbReference type="PROSITE" id="PS50181"/>
    </source>
</evidence>
<dbReference type="PROSITE" id="PS50181">
    <property type="entry name" value="FBOX"/>
    <property type="match status" value="1"/>
</dbReference>
<dbReference type="EMBL" id="BMAT01007031">
    <property type="protein sequence ID" value="GFS24501.1"/>
    <property type="molecule type" value="Genomic_DNA"/>
</dbReference>
<proteinExistence type="predicted"/>
<dbReference type="SMART" id="SM00256">
    <property type="entry name" value="FBOX"/>
    <property type="match status" value="1"/>
</dbReference>
<dbReference type="SUPFAM" id="SSF52047">
    <property type="entry name" value="RNI-like"/>
    <property type="match status" value="1"/>
</dbReference>
<organism evidence="2 3">
    <name type="scientific">Elysia marginata</name>
    <dbReference type="NCBI Taxonomy" id="1093978"/>
    <lineage>
        <taxon>Eukaryota</taxon>
        <taxon>Metazoa</taxon>
        <taxon>Spiralia</taxon>
        <taxon>Lophotrochozoa</taxon>
        <taxon>Mollusca</taxon>
        <taxon>Gastropoda</taxon>
        <taxon>Heterobranchia</taxon>
        <taxon>Euthyneura</taxon>
        <taxon>Panpulmonata</taxon>
        <taxon>Sacoglossa</taxon>
        <taxon>Placobranchoidea</taxon>
        <taxon>Plakobranchidae</taxon>
        <taxon>Elysia</taxon>
    </lineage>
</organism>
<dbReference type="GO" id="GO:0031398">
    <property type="term" value="P:positive regulation of protein ubiquitination"/>
    <property type="evidence" value="ECO:0007669"/>
    <property type="project" value="TreeGrafter"/>
</dbReference>
<reference evidence="2 3" key="1">
    <citation type="journal article" date="2021" name="Elife">
        <title>Chloroplast acquisition without the gene transfer in kleptoplastic sea slugs, Plakobranchus ocellatus.</title>
        <authorList>
            <person name="Maeda T."/>
            <person name="Takahashi S."/>
            <person name="Yoshida T."/>
            <person name="Shimamura S."/>
            <person name="Takaki Y."/>
            <person name="Nagai Y."/>
            <person name="Toyoda A."/>
            <person name="Suzuki Y."/>
            <person name="Arimoto A."/>
            <person name="Ishii H."/>
            <person name="Satoh N."/>
            <person name="Nishiyama T."/>
            <person name="Hasebe M."/>
            <person name="Maruyama T."/>
            <person name="Minagawa J."/>
            <person name="Obokata J."/>
            <person name="Shigenobu S."/>
        </authorList>
    </citation>
    <scope>NUCLEOTIDE SEQUENCE [LARGE SCALE GENOMIC DNA]</scope>
</reference>
<protein>
    <submittedName>
        <fullName evidence="2">F-box only protein 39</fullName>
    </submittedName>
</protein>
<dbReference type="SUPFAM" id="SSF81383">
    <property type="entry name" value="F-box domain"/>
    <property type="match status" value="1"/>
</dbReference>
<dbReference type="Gene3D" id="1.20.1280.50">
    <property type="match status" value="1"/>
</dbReference>
<dbReference type="PANTHER" id="PTHR20933:SF4">
    <property type="entry name" value="F-BOX INVOLVED IN POLYQ PATHOGENESIS, ISOFORM A"/>
    <property type="match status" value="1"/>
</dbReference>
<sequence length="398" mass="45576">MERWNQLPDELLLYIFRFLKEVDLTNASCTCRKWRRLFHDSSLWRSGFFEFSGYYRSQAPRLQQRLSGYVNAMGKHLHHLHIACSSPNLITAYNVAQGVRTLLVGISDLPGGRWTLKTFTLRHLNFDESWDSFRASKYVLASSLTQFFQAQSALSSIDLKNAFMTPPFSYRFLRCLSTSRSRMTVTSLNLVNFFCCDTPSRFVSNHLMTAFRRCWQLRELSMNYMYLHAIGVETLCEALADSLQLLRLTFYVLDQTHGGFIQTGEWFNARVICPRLKVNLTVHCWPREPQTLLVASLPLCELVVKGRQCSRTSVSLSTRLTRLLDCLSRSCFQTLESATFSALGVSKLCPPSQESLSRFLGRCTHLKKLIFSDSLMTPTFMAKTKEHLASTSLKGALL</sequence>
<evidence type="ECO:0000313" key="2">
    <source>
        <dbReference type="EMBL" id="GFS24501.1"/>
    </source>
</evidence>
<gene>
    <name evidence="2" type="ORF">ElyMa_003417000</name>
</gene>
<keyword evidence="3" id="KW-1185">Reference proteome</keyword>
<name>A0AAV4JVC8_9GAST</name>
<comment type="caution">
    <text evidence="2">The sequence shown here is derived from an EMBL/GenBank/DDBJ whole genome shotgun (WGS) entry which is preliminary data.</text>
</comment>
<dbReference type="InterPro" id="IPR032675">
    <property type="entry name" value="LRR_dom_sf"/>
</dbReference>
<dbReference type="InterPro" id="IPR036047">
    <property type="entry name" value="F-box-like_dom_sf"/>
</dbReference>
<feature type="domain" description="F-box" evidence="1">
    <location>
        <begin position="1"/>
        <end position="47"/>
    </location>
</feature>
<dbReference type="Proteomes" id="UP000762676">
    <property type="component" value="Unassembled WGS sequence"/>
</dbReference>
<dbReference type="InterPro" id="IPR001810">
    <property type="entry name" value="F-box_dom"/>
</dbReference>
<dbReference type="PANTHER" id="PTHR20933">
    <property type="entry name" value="F-BOX ONLY PROTEIN 33"/>
    <property type="match status" value="1"/>
</dbReference>
<evidence type="ECO:0000313" key="3">
    <source>
        <dbReference type="Proteomes" id="UP000762676"/>
    </source>
</evidence>
<dbReference type="AlphaFoldDB" id="A0AAV4JVC8"/>
<accession>A0AAV4JVC8</accession>
<dbReference type="Pfam" id="PF12937">
    <property type="entry name" value="F-box-like"/>
    <property type="match status" value="1"/>
</dbReference>
<dbReference type="Gene3D" id="3.80.10.10">
    <property type="entry name" value="Ribonuclease Inhibitor"/>
    <property type="match status" value="1"/>
</dbReference>